<protein>
    <recommendedName>
        <fullName evidence="1">NAD-dependent epimerase/dehydratase domain-containing protein</fullName>
    </recommendedName>
</protein>
<name>A0A2S9TD76_9BACT</name>
<comment type="caution">
    <text evidence="2">The sequence shown here is derived from an EMBL/GenBank/DDBJ whole genome shotgun (WGS) entry which is preliminary data.</text>
</comment>
<dbReference type="Proteomes" id="UP000239151">
    <property type="component" value="Unassembled WGS sequence"/>
</dbReference>
<dbReference type="GO" id="GO:0005737">
    <property type="term" value="C:cytoplasm"/>
    <property type="evidence" value="ECO:0007669"/>
    <property type="project" value="TreeGrafter"/>
</dbReference>
<dbReference type="Pfam" id="PF01370">
    <property type="entry name" value="Epimerase"/>
    <property type="match status" value="1"/>
</dbReference>
<organism evidence="2 3">
    <name type="scientific">Aliarcobacter cryaerophilus</name>
    <dbReference type="NCBI Taxonomy" id="28198"/>
    <lineage>
        <taxon>Bacteria</taxon>
        <taxon>Pseudomonadati</taxon>
        <taxon>Campylobacterota</taxon>
        <taxon>Epsilonproteobacteria</taxon>
        <taxon>Campylobacterales</taxon>
        <taxon>Arcobacteraceae</taxon>
        <taxon>Aliarcobacter</taxon>
    </lineage>
</organism>
<evidence type="ECO:0000259" key="1">
    <source>
        <dbReference type="Pfam" id="PF01370"/>
    </source>
</evidence>
<dbReference type="Gene3D" id="3.40.50.720">
    <property type="entry name" value="NAD(P)-binding Rossmann-like Domain"/>
    <property type="match status" value="1"/>
</dbReference>
<dbReference type="InterPro" id="IPR001509">
    <property type="entry name" value="Epimerase_deHydtase"/>
</dbReference>
<dbReference type="GO" id="GO:0004029">
    <property type="term" value="F:aldehyde dehydrogenase (NAD+) activity"/>
    <property type="evidence" value="ECO:0007669"/>
    <property type="project" value="TreeGrafter"/>
</dbReference>
<dbReference type="PANTHER" id="PTHR48079:SF6">
    <property type="entry name" value="NAD(P)-BINDING DOMAIN-CONTAINING PROTEIN-RELATED"/>
    <property type="match status" value="1"/>
</dbReference>
<dbReference type="EMBL" id="NXGI01000016">
    <property type="protein sequence ID" value="PRM96787.1"/>
    <property type="molecule type" value="Genomic_DNA"/>
</dbReference>
<dbReference type="InterPro" id="IPR036291">
    <property type="entry name" value="NAD(P)-bd_dom_sf"/>
</dbReference>
<gene>
    <name evidence="2" type="ORF">CJ670_07210</name>
</gene>
<reference evidence="2 3" key="1">
    <citation type="submission" date="2017-09" db="EMBL/GenBank/DDBJ databases">
        <title>Reassesment of A. cryaerophilus.</title>
        <authorList>
            <person name="Perez-Cataluna A."/>
            <person name="Collado L."/>
            <person name="Salgado O."/>
            <person name="Lefinanco V."/>
            <person name="Figueras M.J."/>
        </authorList>
    </citation>
    <scope>NUCLEOTIDE SEQUENCE [LARGE SCALE GENOMIC DNA]</scope>
    <source>
        <strain evidence="2 3">LMG 9065</strain>
    </source>
</reference>
<feature type="domain" description="NAD-dependent epimerase/dehydratase" evidence="1">
    <location>
        <begin position="7"/>
        <end position="185"/>
    </location>
</feature>
<proteinExistence type="predicted"/>
<dbReference type="AlphaFoldDB" id="A0A2S9TD76"/>
<evidence type="ECO:0000313" key="2">
    <source>
        <dbReference type="EMBL" id="PRM96787.1"/>
    </source>
</evidence>
<evidence type="ECO:0000313" key="3">
    <source>
        <dbReference type="Proteomes" id="UP000239151"/>
    </source>
</evidence>
<sequence length="245" mass="27120">MNCNKKVFVAGATGVIGRTLCKMLIKDGWIVYGTTRNENKIELLENIGVKPVVIDVYDEKKLEDILTTIKPTIVMHQLTDLPAGLDPAKMDEALVSNAKLRDIGTKNLVNASIKAGVEKMIAQSIAFVYEPASFPYTEDSDLLNFEDPIYGETSRAVSSLENQVLNAPFIGIILRNGLLYGDGTGFDKPVDFVPPVHVEAAAHAAFLAIKCDKNRIYNISDVDERLSIQRAKNELNWNPEYRVAH</sequence>
<dbReference type="SUPFAM" id="SSF51735">
    <property type="entry name" value="NAD(P)-binding Rossmann-fold domains"/>
    <property type="match status" value="1"/>
</dbReference>
<accession>A0A2S9TD76</accession>
<dbReference type="PANTHER" id="PTHR48079">
    <property type="entry name" value="PROTEIN YEEZ"/>
    <property type="match status" value="1"/>
</dbReference>
<dbReference type="InterPro" id="IPR051783">
    <property type="entry name" value="NAD(P)-dependent_oxidoreduct"/>
</dbReference>